<sequence>MRFLQALLMAMANLAKGAWNALDWSWRTAWSLWPFGSSGGSATPQPLDLPSKEVFEIDRSIEESHQRAADGLSNSGPAMQVKLFAGAKADDRFMTDLSLLEPAHQEWLSALSTNEKAMRVLSEATESKILMLLSGHDGAVEGLVAPKNEKTRETIPGLVTRMDEFRNRLSRESDHVLAA</sequence>
<evidence type="ECO:0000313" key="2">
    <source>
        <dbReference type="EMBL" id="TRA96865.1"/>
    </source>
</evidence>
<reference evidence="2 3" key="1">
    <citation type="journal article" date="2019" name="Appl. Microbiol. Biotechnol.">
        <title>Differential efficiency of wild type rhizogenic strains for rol gene transformation of plants.</title>
        <authorList>
            <person name="Desmet S."/>
            <person name="De Keyser E."/>
            <person name="Van Vaerenbergh J."/>
            <person name="Baeyen S."/>
            <person name="Van Huylenbroeck J."/>
            <person name="Geelen D."/>
            <person name="Dhooghe E."/>
        </authorList>
    </citation>
    <scope>NUCLEOTIDE SEQUENCE [LARGE SCALE GENOMIC DNA]</scope>
    <source>
        <strain evidence="2 3">GBBC3283</strain>
    </source>
</reference>
<organism evidence="2 3">
    <name type="scientific">Agrobacterium salinitolerans</name>
    <dbReference type="NCBI Taxonomy" id="1183413"/>
    <lineage>
        <taxon>Bacteria</taxon>
        <taxon>Pseudomonadati</taxon>
        <taxon>Pseudomonadota</taxon>
        <taxon>Alphaproteobacteria</taxon>
        <taxon>Hyphomicrobiales</taxon>
        <taxon>Rhizobiaceae</taxon>
        <taxon>Rhizobium/Agrobacterium group</taxon>
        <taxon>Agrobacterium</taxon>
    </lineage>
</organism>
<dbReference type="Proteomes" id="UP000319481">
    <property type="component" value="Unassembled WGS sequence"/>
</dbReference>
<accession>A0ABY3BUY0</accession>
<name>A0ABY3BUY0_9HYPH</name>
<keyword evidence="3" id="KW-1185">Reference proteome</keyword>
<proteinExistence type="predicted"/>
<comment type="caution">
    <text evidence="2">The sequence shown here is derived from an EMBL/GenBank/DDBJ whole genome shotgun (WGS) entry which is preliminary data.</text>
</comment>
<evidence type="ECO:0000256" key="1">
    <source>
        <dbReference type="SAM" id="SignalP"/>
    </source>
</evidence>
<dbReference type="RefSeq" id="WP_142911569.1">
    <property type="nucleotide sequence ID" value="NZ_JAPZLP010000001.1"/>
</dbReference>
<feature type="signal peptide" evidence="1">
    <location>
        <begin position="1"/>
        <end position="21"/>
    </location>
</feature>
<feature type="chain" id="PRO_5046957555" evidence="1">
    <location>
        <begin position="22"/>
        <end position="179"/>
    </location>
</feature>
<protein>
    <submittedName>
        <fullName evidence="2">Uncharacterized protein</fullName>
    </submittedName>
</protein>
<evidence type="ECO:0000313" key="3">
    <source>
        <dbReference type="Proteomes" id="UP000319481"/>
    </source>
</evidence>
<gene>
    <name evidence="2" type="ORF">EXN23_01090</name>
</gene>
<dbReference type="EMBL" id="SGNZ01000001">
    <property type="protein sequence ID" value="TRA96865.1"/>
    <property type="molecule type" value="Genomic_DNA"/>
</dbReference>
<keyword evidence="1" id="KW-0732">Signal</keyword>